<accession>A0A5J5IDH0</accession>
<sequence>MKLIIMYSLKVSFFIPFLLFYNLLIAQNYQAINGSSYAGSLGTGNNPASIVSTPFAWDITPLAVQIKQSTNAFFIKNYSFFSSPKNADVSIQNGSKKRFFFSNQNIHLLNTRINLNSNAAIAFGANIRNYVYILNSKSDWQDTVLELADFMKNNINNLPLSGESVGSTWAEFYGTYAQKIFDDGYRTLNAGVTIKLNRALAGAYVNTSEVNYTQLAGVNNDRYSLTSGSLQYGYSSNLDLIDNNKSFADNRKAFLQNANYTVTADVGFEYLLLSSEDEEAASDDIYDTKIGVSILDLGSNKYQYGSRSRQVAGTGKDISNSVLENKFTPLRTLDNFNDSLATISNSITIPSGDFYIYEPTRLVLNVDKHVSQSLFVNAELTVPVISLSSQNTLFIKDMNLLALTPRWETKSLGGYFPVLVNAKGQIWIGGAFKAGPVLMGVHNLSNLFSKNKSQNGGVYLAFTIRPGEKYDRAGHYPKNKLTRKERRSLSCPVL</sequence>
<dbReference type="EMBL" id="VYQF01000006">
    <property type="protein sequence ID" value="KAA9037186.1"/>
    <property type="molecule type" value="Genomic_DNA"/>
</dbReference>
<gene>
    <name evidence="1" type="ORF">FW778_17310</name>
</gene>
<keyword evidence="2" id="KW-1185">Reference proteome</keyword>
<dbReference type="AlphaFoldDB" id="A0A5J5IDH0"/>
<name>A0A5J5IDH0_9BACT</name>
<dbReference type="Proteomes" id="UP000326903">
    <property type="component" value="Unassembled WGS sequence"/>
</dbReference>
<evidence type="ECO:0000313" key="1">
    <source>
        <dbReference type="EMBL" id="KAA9037186.1"/>
    </source>
</evidence>
<protein>
    <recommendedName>
        <fullName evidence="3">DUF5723 domain-containing protein</fullName>
    </recommendedName>
</protein>
<evidence type="ECO:0000313" key="2">
    <source>
        <dbReference type="Proteomes" id="UP000326903"/>
    </source>
</evidence>
<comment type="caution">
    <text evidence="1">The sequence shown here is derived from an EMBL/GenBank/DDBJ whole genome shotgun (WGS) entry which is preliminary data.</text>
</comment>
<evidence type="ECO:0008006" key="3">
    <source>
        <dbReference type="Google" id="ProtNLM"/>
    </source>
</evidence>
<organism evidence="1 2">
    <name type="scientific">Ginsengibacter hankyongi</name>
    <dbReference type="NCBI Taxonomy" id="2607284"/>
    <lineage>
        <taxon>Bacteria</taxon>
        <taxon>Pseudomonadati</taxon>
        <taxon>Bacteroidota</taxon>
        <taxon>Chitinophagia</taxon>
        <taxon>Chitinophagales</taxon>
        <taxon>Chitinophagaceae</taxon>
        <taxon>Ginsengibacter</taxon>
    </lineage>
</organism>
<dbReference type="RefSeq" id="WP_235906386.1">
    <property type="nucleotide sequence ID" value="NZ_VYQF01000006.1"/>
</dbReference>
<reference evidence="1 2" key="1">
    <citation type="submission" date="2019-09" db="EMBL/GenBank/DDBJ databases">
        <title>Draft genome sequence of Ginsengibacter sp. BR5-29.</title>
        <authorList>
            <person name="Im W.-T."/>
        </authorList>
    </citation>
    <scope>NUCLEOTIDE SEQUENCE [LARGE SCALE GENOMIC DNA]</scope>
    <source>
        <strain evidence="1 2">BR5-29</strain>
    </source>
</reference>
<proteinExistence type="predicted"/>